<accession>A0A1W1U9S2</accession>
<name>A0A1W1U9S2_9DEIO</name>
<reference evidence="1 2" key="1">
    <citation type="submission" date="2017-04" db="EMBL/GenBank/DDBJ databases">
        <authorList>
            <person name="Afonso C.L."/>
            <person name="Miller P.J."/>
            <person name="Scott M.A."/>
            <person name="Spackman E."/>
            <person name="Goraichik I."/>
            <person name="Dimitrov K.M."/>
            <person name="Suarez D.L."/>
            <person name="Swayne D.E."/>
        </authorList>
    </citation>
    <scope>NUCLEOTIDE SEQUENCE [LARGE SCALE GENOMIC DNA]</scope>
    <source>
        <strain evidence="1 2">KR-140</strain>
    </source>
</reference>
<keyword evidence="2" id="KW-1185">Reference proteome</keyword>
<dbReference type="AlphaFoldDB" id="A0A1W1U9S2"/>
<dbReference type="SUPFAM" id="SSF52540">
    <property type="entry name" value="P-loop containing nucleoside triphosphate hydrolases"/>
    <property type="match status" value="1"/>
</dbReference>
<gene>
    <name evidence="1" type="ORF">SAMN00790413_03919</name>
</gene>
<dbReference type="OrthoDB" id="9772976at2"/>
<evidence type="ECO:0000313" key="2">
    <source>
        <dbReference type="Proteomes" id="UP000192582"/>
    </source>
</evidence>
<dbReference type="EMBL" id="FWWU01000001">
    <property type="protein sequence ID" value="SMB77792.1"/>
    <property type="molecule type" value="Genomic_DNA"/>
</dbReference>
<dbReference type="STRING" id="695939.SAMN00790413_03919"/>
<evidence type="ECO:0000313" key="1">
    <source>
        <dbReference type="EMBL" id="SMB77792.1"/>
    </source>
</evidence>
<sequence>MTHPPTIPRRITTALFSSLGAGVVPRIGIEHIVVGRKPEIEALLGDIANVADGGAGFRVISGRYGAGKSFLLQLLRNYAMNRNFVVADADLSPERRLTGGRGQGLATYRELARNLSTRVRPDGGALPAMLEKWISGVQGQVVASGITPNDPSFGSAVEGRIHEAVNELEGLVHGFDFARVISAYWRGHQLGNDELKNAALKWLRGEYSTKTEAREALGVRVIIDDDTWYDYVKLLAQFVKSIGYAGLVVVIDEAVNLYKITQSVSRNANYEKLLTMLNDTLQGRAQYLQLLVSATPQLVEDTRRGLFSYEALRSRLEQSRFAREGLQDYAGPVLRLETLSNEEVFALLTTLRRLHALHYGYSSTISDDDLLAFMTEVLGRLGAGNFLTPRDVTRDFVSVLNLLQQNPGESFLGMVKGSDFVPSKTDVLGEARREEEVPTPTSAEFAAFDL</sequence>
<organism evidence="1 2">
    <name type="scientific">Deinococcus hopiensis KR-140</name>
    <dbReference type="NCBI Taxonomy" id="695939"/>
    <lineage>
        <taxon>Bacteria</taxon>
        <taxon>Thermotogati</taxon>
        <taxon>Deinococcota</taxon>
        <taxon>Deinococci</taxon>
        <taxon>Deinococcales</taxon>
        <taxon>Deinococcaceae</taxon>
        <taxon>Deinococcus</taxon>
    </lineage>
</organism>
<dbReference type="Proteomes" id="UP000192582">
    <property type="component" value="Unassembled WGS sequence"/>
</dbReference>
<dbReference type="InterPro" id="IPR027417">
    <property type="entry name" value="P-loop_NTPase"/>
</dbReference>
<dbReference type="InterPro" id="IPR021228">
    <property type="entry name" value="BrxD"/>
</dbReference>
<dbReference type="Pfam" id="PF10923">
    <property type="entry name" value="BrxC_BrxD"/>
    <property type="match status" value="1"/>
</dbReference>
<dbReference type="RefSeq" id="WP_084044977.1">
    <property type="nucleotide sequence ID" value="NZ_FWWU01000001.1"/>
</dbReference>
<protein>
    <recommendedName>
        <fullName evidence="3">Biotin carboxylase</fullName>
    </recommendedName>
</protein>
<proteinExistence type="predicted"/>
<evidence type="ECO:0008006" key="3">
    <source>
        <dbReference type="Google" id="ProtNLM"/>
    </source>
</evidence>